<proteinExistence type="predicted"/>
<feature type="region of interest" description="Disordered" evidence="1">
    <location>
        <begin position="1"/>
        <end position="204"/>
    </location>
</feature>
<sequence>MNADFRTLASHPASFLLTGSSWKDSTTFPVMDKRHDKHQPLSPAETPHDEERSPDDSEDRHGVARDVAEGRERRPDVDSSSRRRRHQRGVAAQWSDVGRDGSPIPAPLSTAIVERRGDIVPYDQQASWSRHDSEENAAATKRDVARARALRKAEARRDLRMRAAAQENDKYEHSTSSFSSELRSADMPPKEKRETRTKVVRSRV</sequence>
<feature type="compositionally biased region" description="Polar residues" evidence="1">
    <location>
        <begin position="17"/>
        <end position="28"/>
    </location>
</feature>
<organism evidence="2 3">
    <name type="scientific">Rhipicephalus sanguineus</name>
    <name type="common">Brown dog tick</name>
    <name type="synonym">Ixodes sanguineus</name>
    <dbReference type="NCBI Taxonomy" id="34632"/>
    <lineage>
        <taxon>Eukaryota</taxon>
        <taxon>Metazoa</taxon>
        <taxon>Ecdysozoa</taxon>
        <taxon>Arthropoda</taxon>
        <taxon>Chelicerata</taxon>
        <taxon>Arachnida</taxon>
        <taxon>Acari</taxon>
        <taxon>Parasitiformes</taxon>
        <taxon>Ixodida</taxon>
        <taxon>Ixodoidea</taxon>
        <taxon>Ixodidae</taxon>
        <taxon>Rhipicephalinae</taxon>
        <taxon>Rhipicephalus</taxon>
        <taxon>Rhipicephalus</taxon>
    </lineage>
</organism>
<evidence type="ECO:0000313" key="3">
    <source>
        <dbReference type="Proteomes" id="UP000821837"/>
    </source>
</evidence>
<feature type="compositionally biased region" description="Basic and acidic residues" evidence="1">
    <location>
        <begin position="129"/>
        <end position="173"/>
    </location>
</feature>
<name>A0A9D4QDC5_RHISA</name>
<feature type="compositionally biased region" description="Basic and acidic residues" evidence="1">
    <location>
        <begin position="188"/>
        <end position="197"/>
    </location>
</feature>
<accession>A0A9D4QDC5</accession>
<keyword evidence="3" id="KW-1185">Reference proteome</keyword>
<comment type="caution">
    <text evidence="2">The sequence shown here is derived from an EMBL/GenBank/DDBJ whole genome shotgun (WGS) entry which is preliminary data.</text>
</comment>
<reference evidence="2" key="2">
    <citation type="submission" date="2021-09" db="EMBL/GenBank/DDBJ databases">
        <authorList>
            <person name="Jia N."/>
            <person name="Wang J."/>
            <person name="Shi W."/>
            <person name="Du L."/>
            <person name="Sun Y."/>
            <person name="Zhan W."/>
            <person name="Jiang J."/>
            <person name="Wang Q."/>
            <person name="Zhang B."/>
            <person name="Ji P."/>
            <person name="Sakyi L.B."/>
            <person name="Cui X."/>
            <person name="Yuan T."/>
            <person name="Jiang B."/>
            <person name="Yang W."/>
            <person name="Lam T.T.-Y."/>
            <person name="Chang Q."/>
            <person name="Ding S."/>
            <person name="Wang X."/>
            <person name="Zhu J."/>
            <person name="Ruan X."/>
            <person name="Zhao L."/>
            <person name="Wei J."/>
            <person name="Que T."/>
            <person name="Du C."/>
            <person name="Cheng J."/>
            <person name="Dai P."/>
            <person name="Han X."/>
            <person name="Huang E."/>
            <person name="Gao Y."/>
            <person name="Liu J."/>
            <person name="Shao H."/>
            <person name="Ye R."/>
            <person name="Li L."/>
            <person name="Wei W."/>
            <person name="Wang X."/>
            <person name="Wang C."/>
            <person name="Huo Q."/>
            <person name="Li W."/>
            <person name="Guo W."/>
            <person name="Chen H."/>
            <person name="Chen S."/>
            <person name="Zhou L."/>
            <person name="Zhou L."/>
            <person name="Ni X."/>
            <person name="Tian J."/>
            <person name="Zhou Y."/>
            <person name="Sheng Y."/>
            <person name="Liu T."/>
            <person name="Pan Y."/>
            <person name="Xia L."/>
            <person name="Li J."/>
            <person name="Zhao F."/>
            <person name="Cao W."/>
        </authorList>
    </citation>
    <scope>NUCLEOTIDE SEQUENCE</scope>
    <source>
        <strain evidence="2">Rsan-2018</strain>
        <tissue evidence="2">Larvae</tissue>
    </source>
</reference>
<dbReference type="EMBL" id="JABSTV010001246">
    <property type="protein sequence ID" value="KAH7976201.1"/>
    <property type="molecule type" value="Genomic_DNA"/>
</dbReference>
<dbReference type="Proteomes" id="UP000821837">
    <property type="component" value="Chromosome 10"/>
</dbReference>
<reference evidence="2" key="1">
    <citation type="journal article" date="2020" name="Cell">
        <title>Large-Scale Comparative Analyses of Tick Genomes Elucidate Their Genetic Diversity and Vector Capacities.</title>
        <authorList>
            <consortium name="Tick Genome and Microbiome Consortium (TIGMIC)"/>
            <person name="Jia N."/>
            <person name="Wang J."/>
            <person name="Shi W."/>
            <person name="Du L."/>
            <person name="Sun Y."/>
            <person name="Zhan W."/>
            <person name="Jiang J.F."/>
            <person name="Wang Q."/>
            <person name="Zhang B."/>
            <person name="Ji P."/>
            <person name="Bell-Sakyi L."/>
            <person name="Cui X.M."/>
            <person name="Yuan T.T."/>
            <person name="Jiang B.G."/>
            <person name="Yang W.F."/>
            <person name="Lam T.T."/>
            <person name="Chang Q.C."/>
            <person name="Ding S.J."/>
            <person name="Wang X.J."/>
            <person name="Zhu J.G."/>
            <person name="Ruan X.D."/>
            <person name="Zhao L."/>
            <person name="Wei J.T."/>
            <person name="Ye R.Z."/>
            <person name="Que T.C."/>
            <person name="Du C.H."/>
            <person name="Zhou Y.H."/>
            <person name="Cheng J.X."/>
            <person name="Dai P.F."/>
            <person name="Guo W.B."/>
            <person name="Han X.H."/>
            <person name="Huang E.J."/>
            <person name="Li L.F."/>
            <person name="Wei W."/>
            <person name="Gao Y.C."/>
            <person name="Liu J.Z."/>
            <person name="Shao H.Z."/>
            <person name="Wang X."/>
            <person name="Wang C.C."/>
            <person name="Yang T.C."/>
            <person name="Huo Q.B."/>
            <person name="Li W."/>
            <person name="Chen H.Y."/>
            <person name="Chen S.E."/>
            <person name="Zhou L.G."/>
            <person name="Ni X.B."/>
            <person name="Tian J.H."/>
            <person name="Sheng Y."/>
            <person name="Liu T."/>
            <person name="Pan Y.S."/>
            <person name="Xia L.Y."/>
            <person name="Li J."/>
            <person name="Zhao F."/>
            <person name="Cao W.C."/>
        </authorList>
    </citation>
    <scope>NUCLEOTIDE SEQUENCE</scope>
    <source>
        <strain evidence="2">Rsan-2018</strain>
    </source>
</reference>
<feature type="compositionally biased region" description="Basic and acidic residues" evidence="1">
    <location>
        <begin position="46"/>
        <end position="81"/>
    </location>
</feature>
<evidence type="ECO:0000256" key="1">
    <source>
        <dbReference type="SAM" id="MobiDB-lite"/>
    </source>
</evidence>
<dbReference type="AlphaFoldDB" id="A0A9D4QDC5"/>
<gene>
    <name evidence="2" type="ORF">HPB52_009774</name>
</gene>
<evidence type="ECO:0000313" key="2">
    <source>
        <dbReference type="EMBL" id="KAH7976201.1"/>
    </source>
</evidence>
<protein>
    <submittedName>
        <fullName evidence="2">Uncharacterized protein</fullName>
    </submittedName>
</protein>